<name>V2XJC6_MONRO</name>
<evidence type="ECO:0000313" key="1">
    <source>
        <dbReference type="EMBL" id="ESK92961.1"/>
    </source>
</evidence>
<sequence length="96" mass="10745">MPKETQPFALKNVLRDLAILRVSSTDFSELLPATSEHADPNNPHEVSLQKSYEFAREARAAIRLKDRGIVEVDVSEPLEECRAALDEFLKGLEGHS</sequence>
<protein>
    <submittedName>
        <fullName evidence="1">Uncharacterized protein</fullName>
    </submittedName>
</protein>
<dbReference type="OrthoDB" id="3227556at2759"/>
<reference evidence="1 2" key="1">
    <citation type="journal article" date="2014" name="BMC Genomics">
        <title>Genome and secretome analysis of the hemibiotrophic fungal pathogen, Moniliophthora roreri, which causes frosty pod rot disease of cacao: mechanisms of the biotrophic and necrotrophic phases.</title>
        <authorList>
            <person name="Meinhardt L.W."/>
            <person name="Costa G.G.L."/>
            <person name="Thomazella D.P.T."/>
            <person name="Teixeira P.J.P.L."/>
            <person name="Carazzolle M.F."/>
            <person name="Schuster S.C."/>
            <person name="Carlson J.E."/>
            <person name="Guiltinan M.J."/>
            <person name="Mieczkowski P."/>
            <person name="Farmer A."/>
            <person name="Ramaraj T."/>
            <person name="Crozier J."/>
            <person name="Davis R.E."/>
            <person name="Shao J."/>
            <person name="Melnick R.L."/>
            <person name="Pereira G.A.G."/>
            <person name="Bailey B.A."/>
        </authorList>
    </citation>
    <scope>NUCLEOTIDE SEQUENCE [LARGE SCALE GENOMIC DNA]</scope>
    <source>
        <strain evidence="1 2">MCA 2997</strain>
    </source>
</reference>
<keyword evidence="2" id="KW-1185">Reference proteome</keyword>
<proteinExistence type="predicted"/>
<dbReference type="HOGENOM" id="CLU_169800_0_0_1"/>
<evidence type="ECO:0000313" key="2">
    <source>
        <dbReference type="Proteomes" id="UP000017559"/>
    </source>
</evidence>
<dbReference type="Proteomes" id="UP000017559">
    <property type="component" value="Unassembled WGS sequence"/>
</dbReference>
<organism evidence="1 2">
    <name type="scientific">Moniliophthora roreri (strain MCA 2997)</name>
    <name type="common">Cocoa frosty pod rot fungus</name>
    <name type="synonym">Crinipellis roreri</name>
    <dbReference type="NCBI Taxonomy" id="1381753"/>
    <lineage>
        <taxon>Eukaryota</taxon>
        <taxon>Fungi</taxon>
        <taxon>Dikarya</taxon>
        <taxon>Basidiomycota</taxon>
        <taxon>Agaricomycotina</taxon>
        <taxon>Agaricomycetes</taxon>
        <taxon>Agaricomycetidae</taxon>
        <taxon>Agaricales</taxon>
        <taxon>Marasmiineae</taxon>
        <taxon>Marasmiaceae</taxon>
        <taxon>Moniliophthora</taxon>
    </lineage>
</organism>
<gene>
    <name evidence="1" type="ORF">Moror_9034</name>
</gene>
<dbReference type="AlphaFoldDB" id="V2XJC6"/>
<comment type="caution">
    <text evidence="1">The sequence shown here is derived from an EMBL/GenBank/DDBJ whole genome shotgun (WGS) entry which is preliminary data.</text>
</comment>
<dbReference type="EMBL" id="AWSO01000231">
    <property type="protein sequence ID" value="ESK92961.1"/>
    <property type="molecule type" value="Genomic_DNA"/>
</dbReference>
<dbReference type="KEGG" id="mrr:Moror_9034"/>
<accession>V2XJC6</accession>